<dbReference type="RefSeq" id="WP_263739569.1">
    <property type="nucleotide sequence ID" value="NZ_JAOWKZ010000002.1"/>
</dbReference>
<comment type="caution">
    <text evidence="1">The sequence shown here is derived from an EMBL/GenBank/DDBJ whole genome shotgun (WGS) entry which is preliminary data.</text>
</comment>
<keyword evidence="2" id="KW-1185">Reference proteome</keyword>
<dbReference type="InterPro" id="IPR036641">
    <property type="entry name" value="HPT_dom_sf"/>
</dbReference>
<organism evidence="1 2">
    <name type="scientific">Albidovulum litorale</name>
    <dbReference type="NCBI Taxonomy" id="2984134"/>
    <lineage>
        <taxon>Bacteria</taxon>
        <taxon>Pseudomonadati</taxon>
        <taxon>Pseudomonadota</taxon>
        <taxon>Alphaproteobacteria</taxon>
        <taxon>Rhodobacterales</taxon>
        <taxon>Paracoccaceae</taxon>
        <taxon>Albidovulum</taxon>
    </lineage>
</organism>
<dbReference type="SUPFAM" id="SSF47226">
    <property type="entry name" value="Histidine-containing phosphotransfer domain, HPT domain"/>
    <property type="match status" value="1"/>
</dbReference>
<sequence length="126" mass="13716">MAKLAVLRHEEGVRVNPDCLVALYAELGEAGAERVVARTMEELNARLSEMQRFADDGDLVALRRSARVVVKMADQIGLTSFVMVALDVIAAAVAEDHAGQAATLARLLRIGDRSLNAVWDLRDMTI</sequence>
<dbReference type="Proteomes" id="UP001652564">
    <property type="component" value="Unassembled WGS sequence"/>
</dbReference>
<evidence type="ECO:0008006" key="3">
    <source>
        <dbReference type="Google" id="ProtNLM"/>
    </source>
</evidence>
<dbReference type="EMBL" id="JAOWKZ010000002">
    <property type="protein sequence ID" value="MCV2872388.1"/>
    <property type="molecule type" value="Genomic_DNA"/>
</dbReference>
<proteinExistence type="predicted"/>
<evidence type="ECO:0000313" key="2">
    <source>
        <dbReference type="Proteomes" id="UP001652564"/>
    </source>
</evidence>
<name>A0ABT2ZMY6_9RHOB</name>
<protein>
    <recommendedName>
        <fullName evidence="3">Hpt domain-containing protein</fullName>
    </recommendedName>
</protein>
<reference evidence="1 2" key="1">
    <citation type="submission" date="2022-10" db="EMBL/GenBank/DDBJ databases">
        <title>Defluviimonas sp. nov., isolated from ocean surface sediments.</title>
        <authorList>
            <person name="He W."/>
            <person name="Wang L."/>
            <person name="Zhang D.-F."/>
        </authorList>
    </citation>
    <scope>NUCLEOTIDE SEQUENCE [LARGE SCALE GENOMIC DNA]</scope>
    <source>
        <strain evidence="1 2">WL0050</strain>
    </source>
</reference>
<gene>
    <name evidence="1" type="ORF">OEZ71_08780</name>
</gene>
<accession>A0ABT2ZMY6</accession>
<evidence type="ECO:0000313" key="1">
    <source>
        <dbReference type="EMBL" id="MCV2872388.1"/>
    </source>
</evidence>